<dbReference type="Gene3D" id="2.170.270.10">
    <property type="entry name" value="SET domain"/>
    <property type="match status" value="1"/>
</dbReference>
<feature type="compositionally biased region" description="Basic and acidic residues" evidence="1">
    <location>
        <begin position="265"/>
        <end position="275"/>
    </location>
</feature>
<feature type="region of interest" description="Disordered" evidence="1">
    <location>
        <begin position="253"/>
        <end position="294"/>
    </location>
</feature>
<accession>A0ABP0Q9V7</accession>
<name>A0ABP0Q9V7_9DINO</name>
<proteinExistence type="predicted"/>
<sequence>MFRRLPLEHAPYARRWERFQALEKWLDLAIRPDGSGWPEEADLLQHETDDVPALKALLDQVQNELWSTLPMDFDDDHLEARDSRLGVEAGLGLFATRDWPNNRLVAHYGGNIHTLKSSMKLQDQEYVMRLGSSAAGDEIAGSALYVDAGPHLAVKGRYINDCSSSAGEELFFNYGDRYWEDRGTVCQVYFNQCCSQRIQPQRMDHRTGDLDVIRLDEDLEDLSKLVGHEDDSPYYKFEEPFPMVAGRPRAEDKEPLLGKMQKSRPMNEDLRHNDLEEPSAESVGRPLAEDKVPPSMTMQGKAQAMNDEKEARKIGSCQEGMLKLDGAQYHVPEEGADFGESCTLKGAAGTRIQLDGPIVGQNLTLDGNLELYATRPFDKACLVLSDTLSVLGTVVIQNCSNSDEKENGGGGQARGLRIAPMGSLTLLNCSAKGSGGGFACYDKGLQLDGALRFHQCTAEVLGGGLMVRSGTLMQQQGRLEFAHCLVQQEVRSDKHWWASRLEPSGAGGALSIEDGNLTLSRGEIIVENCMAKRGQVFGACD</sequence>
<dbReference type="SUPFAM" id="SSF82199">
    <property type="entry name" value="SET domain"/>
    <property type="match status" value="1"/>
</dbReference>
<evidence type="ECO:0000256" key="1">
    <source>
        <dbReference type="SAM" id="MobiDB-lite"/>
    </source>
</evidence>
<dbReference type="InterPro" id="IPR046341">
    <property type="entry name" value="SET_dom_sf"/>
</dbReference>
<comment type="caution">
    <text evidence="2">The sequence shown here is derived from an EMBL/GenBank/DDBJ whole genome shotgun (WGS) entry which is preliminary data.</text>
</comment>
<reference evidence="2 3" key="1">
    <citation type="submission" date="2024-02" db="EMBL/GenBank/DDBJ databases">
        <authorList>
            <person name="Chen Y."/>
            <person name="Shah S."/>
            <person name="Dougan E. K."/>
            <person name="Thang M."/>
            <person name="Chan C."/>
        </authorList>
    </citation>
    <scope>NUCLEOTIDE SEQUENCE [LARGE SCALE GENOMIC DNA]</scope>
</reference>
<evidence type="ECO:0000313" key="2">
    <source>
        <dbReference type="EMBL" id="CAK9085002.1"/>
    </source>
</evidence>
<keyword evidence="3" id="KW-1185">Reference proteome</keyword>
<protein>
    <submittedName>
        <fullName evidence="2">SET domain-containing protein</fullName>
    </submittedName>
</protein>
<organism evidence="2 3">
    <name type="scientific">Durusdinium trenchii</name>
    <dbReference type="NCBI Taxonomy" id="1381693"/>
    <lineage>
        <taxon>Eukaryota</taxon>
        <taxon>Sar</taxon>
        <taxon>Alveolata</taxon>
        <taxon>Dinophyceae</taxon>
        <taxon>Suessiales</taxon>
        <taxon>Symbiodiniaceae</taxon>
        <taxon>Durusdinium</taxon>
    </lineage>
</organism>
<dbReference type="EMBL" id="CAXAMM010039240">
    <property type="protein sequence ID" value="CAK9085002.1"/>
    <property type="molecule type" value="Genomic_DNA"/>
</dbReference>
<evidence type="ECO:0000313" key="3">
    <source>
        <dbReference type="Proteomes" id="UP001642464"/>
    </source>
</evidence>
<gene>
    <name evidence="2" type="ORF">SCF082_LOCUS40279</name>
</gene>
<dbReference type="Proteomes" id="UP001642464">
    <property type="component" value="Unassembled WGS sequence"/>
</dbReference>